<accession>A0A921Q262</accession>
<evidence type="ECO:0000313" key="5">
    <source>
        <dbReference type="Proteomes" id="UP000807115"/>
    </source>
</evidence>
<organism evidence="4 5">
    <name type="scientific">Sorghum bicolor</name>
    <name type="common">Sorghum</name>
    <name type="synonym">Sorghum vulgare</name>
    <dbReference type="NCBI Taxonomy" id="4558"/>
    <lineage>
        <taxon>Eukaryota</taxon>
        <taxon>Viridiplantae</taxon>
        <taxon>Streptophyta</taxon>
        <taxon>Embryophyta</taxon>
        <taxon>Tracheophyta</taxon>
        <taxon>Spermatophyta</taxon>
        <taxon>Magnoliopsida</taxon>
        <taxon>Liliopsida</taxon>
        <taxon>Poales</taxon>
        <taxon>Poaceae</taxon>
        <taxon>PACMAD clade</taxon>
        <taxon>Panicoideae</taxon>
        <taxon>Andropogonodae</taxon>
        <taxon>Andropogoneae</taxon>
        <taxon>Sorghinae</taxon>
        <taxon>Sorghum</taxon>
    </lineage>
</organism>
<feature type="domain" description="PIR2-like helical" evidence="3">
    <location>
        <begin position="184"/>
        <end position="259"/>
    </location>
</feature>
<dbReference type="PANTHER" id="PTHR33120">
    <property type="entry name" value="EXPRESSED PROTEIN-RELATED"/>
    <property type="match status" value="1"/>
</dbReference>
<feature type="domain" description="PIR2-like helical" evidence="3">
    <location>
        <begin position="389"/>
        <end position="499"/>
    </location>
</feature>
<feature type="compositionally biased region" description="Low complexity" evidence="1">
    <location>
        <begin position="7"/>
        <end position="19"/>
    </location>
</feature>
<comment type="caution">
    <text evidence="4">The sequence shown here is derived from an EMBL/GenBank/DDBJ whole genome shotgun (WGS) entry which is preliminary data.</text>
</comment>
<dbReference type="EMBL" id="CM027689">
    <property type="protein sequence ID" value="KAG0512752.1"/>
    <property type="molecule type" value="Genomic_DNA"/>
</dbReference>
<feature type="region of interest" description="Disordered" evidence="1">
    <location>
        <begin position="1"/>
        <end position="100"/>
    </location>
</feature>
<dbReference type="Proteomes" id="UP000807115">
    <property type="component" value="Chromosome 10"/>
</dbReference>
<dbReference type="AlphaFoldDB" id="A0A921Q262"/>
<dbReference type="InterPro" id="IPR022059">
    <property type="entry name" value="DUF3615"/>
</dbReference>
<sequence>MSPGKDVSVPPQSSSLPSSIFIDHDADVRPWTGVPTPDADDNNNVHLDTDSAMPDSSVTPRHPSPEPNSRFPPSHLLPDPGSNRFPPGHPMNPVPVEPNSRNPSSWASGCFSLSSKLHFDLPSRICSGGGVPACSRTIYGPKEVWDNFHRNLKEDEFKRVLAKIEMIYREVELDSDKLESGYCCCLGLLNPKANILVNSFIFCSNVASSPAGKGGDMAQRSLDGLITFLTCLFPYLPVAEALAYLDAVDADPLAAAALIITRRGRNYCWNYRWMHPTIAAATMAMALKCGAVAAQHPDPSLLVKGWTSLSHYLHQIACPLSVPRPDYITGSFVLGNLRNEYCNLEVKAAWELADDRLHAKLKFSNGGLRFLPTGLPPVRAAMKRMLLAKIHGFYLKALCSLPKDELTERYHRALVMGGYCYGPLQPVANIIVNMISYEQNVPTTKRLKKITMISTGFLWRVAARSLYGLISFLCTRYPSLTPDHAIQRLLVGEANLQVADPNLFDTPSSSNQKMDWSSCPQIGTGKDNVPIQTKAVRKAFASVLEAYTAAATAAKHPSPPAQKEFLGSPNSVEKLKDVSYMVCLDNGHQLSNEEFGLLFMFLQKCCLSSVGTLDHQQESEPTVVGKSEYAEISRRVHCFWGQHDRVSSMVNAALEKFNRTHESQYSLHIICGVNELVSGPKFCKTFLAHLPFKYQHYHINFLATLDAQPPKLFFAECNLDDHNDTWCVPVEWSPPVGGQARCFYCESHGNRIIHPALSVFHGFDFEDAFFGPDNKYFYGNDQIIFFESAFMEWVNVVEEDAIYNDYRLRDDDGNGHYSSKLLRLD</sequence>
<evidence type="ECO:0000259" key="2">
    <source>
        <dbReference type="Pfam" id="PF12274"/>
    </source>
</evidence>
<evidence type="ECO:0000313" key="4">
    <source>
        <dbReference type="EMBL" id="KAG0512752.1"/>
    </source>
</evidence>
<evidence type="ECO:0000256" key="1">
    <source>
        <dbReference type="SAM" id="MobiDB-lite"/>
    </source>
</evidence>
<protein>
    <submittedName>
        <fullName evidence="4">Uncharacterized protein</fullName>
    </submittedName>
</protein>
<dbReference type="Pfam" id="PF20235">
    <property type="entry name" value="PIR2-like_helical"/>
    <property type="match status" value="2"/>
</dbReference>
<reference evidence="4" key="2">
    <citation type="submission" date="2020-10" db="EMBL/GenBank/DDBJ databases">
        <authorList>
            <person name="Cooper E.A."/>
            <person name="Brenton Z.W."/>
            <person name="Flinn B.S."/>
            <person name="Jenkins J."/>
            <person name="Shu S."/>
            <person name="Flowers D."/>
            <person name="Luo F."/>
            <person name="Wang Y."/>
            <person name="Xia P."/>
            <person name="Barry K."/>
            <person name="Daum C."/>
            <person name="Lipzen A."/>
            <person name="Yoshinaga Y."/>
            <person name="Schmutz J."/>
            <person name="Saski C."/>
            <person name="Vermerris W."/>
            <person name="Kresovich S."/>
        </authorList>
    </citation>
    <scope>NUCLEOTIDE SEQUENCE</scope>
</reference>
<feature type="compositionally biased region" description="Pro residues" evidence="1">
    <location>
        <begin position="87"/>
        <end position="96"/>
    </location>
</feature>
<name>A0A921Q262_SORBI</name>
<feature type="domain" description="DUF3615" evidence="2">
    <location>
        <begin position="650"/>
        <end position="755"/>
    </location>
</feature>
<dbReference type="Pfam" id="PF12274">
    <property type="entry name" value="DUF3615"/>
    <property type="match status" value="1"/>
</dbReference>
<reference evidence="4" key="1">
    <citation type="journal article" date="2019" name="BMC Genomics">
        <title>A new reference genome for Sorghum bicolor reveals high levels of sequence similarity between sweet and grain genotypes: implications for the genetics of sugar metabolism.</title>
        <authorList>
            <person name="Cooper E.A."/>
            <person name="Brenton Z.W."/>
            <person name="Flinn B.S."/>
            <person name="Jenkins J."/>
            <person name="Shu S."/>
            <person name="Flowers D."/>
            <person name="Luo F."/>
            <person name="Wang Y."/>
            <person name="Xia P."/>
            <person name="Barry K."/>
            <person name="Daum C."/>
            <person name="Lipzen A."/>
            <person name="Yoshinaga Y."/>
            <person name="Schmutz J."/>
            <person name="Saski C."/>
            <person name="Vermerris W."/>
            <person name="Kresovich S."/>
        </authorList>
    </citation>
    <scope>NUCLEOTIDE SEQUENCE</scope>
</reference>
<dbReference type="InterPro" id="IPR046527">
    <property type="entry name" value="PIR2-like_helical"/>
</dbReference>
<evidence type="ECO:0000259" key="3">
    <source>
        <dbReference type="Pfam" id="PF20235"/>
    </source>
</evidence>
<proteinExistence type="predicted"/>
<gene>
    <name evidence="4" type="ORF">BDA96_10G041300</name>
</gene>
<dbReference type="PANTHER" id="PTHR33120:SF57">
    <property type="entry name" value="PIR2-LIKE HELICAL DOMAIN-CONTAINING PROTEIN"/>
    <property type="match status" value="1"/>
</dbReference>